<feature type="compositionally biased region" description="Polar residues" evidence="1">
    <location>
        <begin position="515"/>
        <end position="526"/>
    </location>
</feature>
<reference evidence="2" key="1">
    <citation type="submission" date="2021-12" db="EMBL/GenBank/DDBJ databases">
        <title>Prjna785345.</title>
        <authorList>
            <person name="Rujirawat T."/>
            <person name="Krajaejun T."/>
        </authorList>
    </citation>
    <scope>NUCLEOTIDE SEQUENCE</scope>
    <source>
        <strain evidence="2">Pi057C3</strain>
    </source>
</reference>
<feature type="compositionally biased region" description="Polar residues" evidence="1">
    <location>
        <begin position="63"/>
        <end position="79"/>
    </location>
</feature>
<evidence type="ECO:0000313" key="2">
    <source>
        <dbReference type="EMBL" id="KAJ0409867.1"/>
    </source>
</evidence>
<dbReference type="Proteomes" id="UP001209570">
    <property type="component" value="Unassembled WGS sequence"/>
</dbReference>
<feature type="compositionally biased region" description="Polar residues" evidence="1">
    <location>
        <begin position="239"/>
        <end position="249"/>
    </location>
</feature>
<feature type="compositionally biased region" description="Basic and acidic residues" evidence="1">
    <location>
        <begin position="170"/>
        <end position="180"/>
    </location>
</feature>
<accession>A0AAD5M9S2</accession>
<feature type="compositionally biased region" description="Low complexity" evidence="1">
    <location>
        <begin position="631"/>
        <end position="648"/>
    </location>
</feature>
<feature type="region of interest" description="Disordered" evidence="1">
    <location>
        <begin position="170"/>
        <end position="297"/>
    </location>
</feature>
<feature type="compositionally biased region" description="Polar residues" evidence="1">
    <location>
        <begin position="285"/>
        <end position="296"/>
    </location>
</feature>
<feature type="region of interest" description="Disordered" evidence="1">
    <location>
        <begin position="1"/>
        <end position="102"/>
    </location>
</feature>
<organism evidence="2 3">
    <name type="scientific">Pythium insidiosum</name>
    <name type="common">Pythiosis disease agent</name>
    <dbReference type="NCBI Taxonomy" id="114742"/>
    <lineage>
        <taxon>Eukaryota</taxon>
        <taxon>Sar</taxon>
        <taxon>Stramenopiles</taxon>
        <taxon>Oomycota</taxon>
        <taxon>Peronosporomycetes</taxon>
        <taxon>Pythiales</taxon>
        <taxon>Pythiaceae</taxon>
        <taxon>Pythium</taxon>
    </lineage>
</organism>
<feature type="region of interest" description="Disordered" evidence="1">
    <location>
        <begin position="577"/>
        <end position="648"/>
    </location>
</feature>
<keyword evidence="3" id="KW-1185">Reference proteome</keyword>
<evidence type="ECO:0000313" key="3">
    <source>
        <dbReference type="Proteomes" id="UP001209570"/>
    </source>
</evidence>
<gene>
    <name evidence="2" type="ORF">P43SY_005761</name>
</gene>
<sequence>MPVGMTLQQLYAPRNDQDSTIVGPASAPVPASPATVTPTPAADKANVHNNSSSSNKPRGRNKPSPSSQTNAGMPTSKYTPESPEGADFPQGRDENSIASMHLPPHPLQRMAYTEQQHPSALHQQFAHYGQLPPPPIQTYGGYGSQPTKQEPYGLADPLPFEYMGMRKFHENKDPQSDHRYGSAPSLVTDGVYHDSYGGHSPHPSVYESQHAHPSKNVEDHSRSSAYHQGYHLPDRSGFQPPSNFQQNSIYGPPPQSSAMQSMHAMPVHQSFAPASDASSSKKENTNPQQSFNNTADYSAPTLAPQGASQEAVIKVKTPLKTKYWRNGRRNLQCFPSCKIFGDYSAIKIEDLKQHDFMWGKCRGSIITEITLNSSVSFDDILILGRVHSLENLPVSFEEAVVRECMLGRMVEPEMMETMKDQWITGERLPDFVHQDANTACFEFKPKVWKYSEDMAQGKCKRRNVKYYVQFEAFVLVMSGERRYYACIGSGMSTAFEVGSSRVLARQKRKAAQTGPEPTSTAEMKQSPTNTYEMPMQHHPIMPHAMMAPHPMASQMFTASYPQQPTYGAPRGLAPAFPHPAMMGHMHHHHDAGASASLPPPPHFAGQVGTPNQSQQQLPTSVGSKRKMDSDAPTARARAPKSAKPSASM</sequence>
<name>A0AAD5M9S2_PYTIN</name>
<proteinExistence type="predicted"/>
<evidence type="ECO:0000256" key="1">
    <source>
        <dbReference type="SAM" id="MobiDB-lite"/>
    </source>
</evidence>
<evidence type="ECO:0008006" key="4">
    <source>
        <dbReference type="Google" id="ProtNLM"/>
    </source>
</evidence>
<feature type="region of interest" description="Disordered" evidence="1">
    <location>
        <begin position="506"/>
        <end position="526"/>
    </location>
</feature>
<dbReference type="AlphaFoldDB" id="A0AAD5M9S2"/>
<comment type="caution">
    <text evidence="2">The sequence shown here is derived from an EMBL/GenBank/DDBJ whole genome shotgun (WGS) entry which is preliminary data.</text>
</comment>
<protein>
    <recommendedName>
        <fullName evidence="4">Transmembrane protein</fullName>
    </recommendedName>
</protein>
<feature type="compositionally biased region" description="Polar residues" evidence="1">
    <location>
        <begin position="47"/>
        <end position="56"/>
    </location>
</feature>
<feature type="compositionally biased region" description="Low complexity" evidence="1">
    <location>
        <begin position="24"/>
        <end position="42"/>
    </location>
</feature>
<feature type="compositionally biased region" description="Polar residues" evidence="1">
    <location>
        <begin position="608"/>
        <end position="622"/>
    </location>
</feature>
<dbReference type="EMBL" id="JAKCXM010000002">
    <property type="protein sequence ID" value="KAJ0409867.1"/>
    <property type="molecule type" value="Genomic_DNA"/>
</dbReference>